<organism evidence="1 2">
    <name type="scientific">Halpernia humi</name>
    <dbReference type="NCBI Taxonomy" id="493375"/>
    <lineage>
        <taxon>Bacteria</taxon>
        <taxon>Pseudomonadati</taxon>
        <taxon>Bacteroidota</taxon>
        <taxon>Flavobacteriia</taxon>
        <taxon>Flavobacteriales</taxon>
        <taxon>Weeksellaceae</taxon>
        <taxon>Chryseobacterium group</taxon>
        <taxon>Halpernia</taxon>
    </lineage>
</organism>
<dbReference type="OrthoDB" id="555504at2"/>
<evidence type="ECO:0000313" key="2">
    <source>
        <dbReference type="Proteomes" id="UP000236738"/>
    </source>
</evidence>
<dbReference type="InterPro" id="IPR021866">
    <property type="entry name" value="SpoIIAA-like"/>
</dbReference>
<accession>A0A1H6AGU0</accession>
<dbReference type="InterPro" id="IPR036513">
    <property type="entry name" value="STAS_dom_sf"/>
</dbReference>
<dbReference type="Proteomes" id="UP000236738">
    <property type="component" value="Unassembled WGS sequence"/>
</dbReference>
<proteinExistence type="predicted"/>
<name>A0A1H6AGU0_9FLAO</name>
<dbReference type="EMBL" id="FNUS01000006">
    <property type="protein sequence ID" value="SEG47983.1"/>
    <property type="molecule type" value="Genomic_DNA"/>
</dbReference>
<protein>
    <submittedName>
        <fullName evidence="1">SpoIIAA-like</fullName>
    </submittedName>
</protein>
<dbReference type="AlphaFoldDB" id="A0A1H6AGU0"/>
<sequence>MITKIPQTPENIVAFKASGEITKKDYENCVIPEIKAKVNQFHELNFLFYLDSTLGDFSLGAMVEDAAIGIKNLINWNRIAIVTDQASIRNFTEIFSVIMPGEYETFHVEDLENAIYWCANGNEKD</sequence>
<dbReference type="Gene3D" id="3.40.50.10600">
    <property type="entry name" value="SpoIIaa-like domains"/>
    <property type="match status" value="1"/>
</dbReference>
<dbReference type="Pfam" id="PF11964">
    <property type="entry name" value="SpoIIAA-like"/>
    <property type="match status" value="1"/>
</dbReference>
<dbReference type="InterPro" id="IPR038396">
    <property type="entry name" value="SpoIIAA-like_sf"/>
</dbReference>
<dbReference type="SUPFAM" id="SSF52091">
    <property type="entry name" value="SpoIIaa-like"/>
    <property type="match status" value="1"/>
</dbReference>
<dbReference type="RefSeq" id="WP_103914302.1">
    <property type="nucleotide sequence ID" value="NZ_FNUS01000006.1"/>
</dbReference>
<keyword evidence="2" id="KW-1185">Reference proteome</keyword>
<reference evidence="2" key="1">
    <citation type="submission" date="2016-10" db="EMBL/GenBank/DDBJ databases">
        <authorList>
            <person name="Varghese N."/>
            <person name="Submissions S."/>
        </authorList>
    </citation>
    <scope>NUCLEOTIDE SEQUENCE [LARGE SCALE GENOMIC DNA]</scope>
    <source>
        <strain evidence="2">DSM 21580</strain>
    </source>
</reference>
<evidence type="ECO:0000313" key="1">
    <source>
        <dbReference type="EMBL" id="SEG47983.1"/>
    </source>
</evidence>
<gene>
    <name evidence="1" type="ORF">SAMN05421847_2434</name>
</gene>